<dbReference type="InterPro" id="IPR007712">
    <property type="entry name" value="RelE/ParE_toxin"/>
</dbReference>
<dbReference type="Proteomes" id="UP000700706">
    <property type="component" value="Unassembled WGS sequence"/>
</dbReference>
<keyword evidence="2" id="KW-1277">Toxin-antitoxin system</keyword>
<dbReference type="Gene3D" id="3.30.2310.20">
    <property type="entry name" value="RelE-like"/>
    <property type="match status" value="1"/>
</dbReference>
<evidence type="ECO:0000313" key="3">
    <source>
        <dbReference type="EMBL" id="MBW8728781.1"/>
    </source>
</evidence>
<dbReference type="Pfam" id="PF05016">
    <property type="entry name" value="ParE_toxin"/>
    <property type="match status" value="1"/>
</dbReference>
<gene>
    <name evidence="3" type="ORF">JF625_26990</name>
</gene>
<protein>
    <submittedName>
        <fullName evidence="3">Type II toxin-antitoxin system RelE/ParE family toxin</fullName>
    </submittedName>
</protein>
<dbReference type="AlphaFoldDB" id="A0A952KKD6"/>
<dbReference type="PANTHER" id="PTHR33755">
    <property type="entry name" value="TOXIN PARE1-RELATED"/>
    <property type="match status" value="1"/>
</dbReference>
<comment type="similarity">
    <text evidence="1">Belongs to the RelE toxin family.</text>
</comment>
<evidence type="ECO:0000313" key="4">
    <source>
        <dbReference type="Proteomes" id="UP000700706"/>
    </source>
</evidence>
<accession>A0A952KKD6</accession>
<dbReference type="InterPro" id="IPR035093">
    <property type="entry name" value="RelE/ParE_toxin_dom_sf"/>
</dbReference>
<evidence type="ECO:0000256" key="1">
    <source>
        <dbReference type="ARBA" id="ARBA00006226"/>
    </source>
</evidence>
<organism evidence="3 4">
    <name type="scientific">Inquilinus limosus</name>
    <dbReference type="NCBI Taxonomy" id="171674"/>
    <lineage>
        <taxon>Bacteria</taxon>
        <taxon>Pseudomonadati</taxon>
        <taxon>Pseudomonadota</taxon>
        <taxon>Alphaproteobacteria</taxon>
        <taxon>Rhodospirillales</taxon>
        <taxon>Rhodospirillaceae</taxon>
        <taxon>Inquilinus</taxon>
    </lineage>
</organism>
<dbReference type="PANTHER" id="PTHR33755:SF6">
    <property type="entry name" value="PLASMID STABILIZATION SYSTEM PROTEIN"/>
    <property type="match status" value="1"/>
</dbReference>
<dbReference type="InterPro" id="IPR051803">
    <property type="entry name" value="TA_system_RelE-like_toxin"/>
</dbReference>
<reference evidence="3" key="1">
    <citation type="submission" date="2020-06" db="EMBL/GenBank/DDBJ databases">
        <title>Stable isotope informed genome-resolved metagenomics uncovers potential trophic interactions in rhizosphere soil.</title>
        <authorList>
            <person name="Starr E.P."/>
            <person name="Shi S."/>
            <person name="Blazewicz S.J."/>
            <person name="Koch B.J."/>
            <person name="Probst A.J."/>
            <person name="Hungate B.A."/>
            <person name="Pett-Ridge J."/>
            <person name="Firestone M.K."/>
            <person name="Banfield J.F."/>
        </authorList>
    </citation>
    <scope>NUCLEOTIDE SEQUENCE</scope>
    <source>
        <strain evidence="3">YM_69_17</strain>
    </source>
</reference>
<name>A0A952KKD6_9PROT</name>
<sequence length="104" mass="11834">MKYQVRFRPRAEADLFDLYRYIASASGRAAALGYIDRIEAACLSLETFPERGARRDDIRPGLRVMGFERRAVIVFQISDDEVVIARVLYGGRDYEWALLGAADD</sequence>
<dbReference type="EMBL" id="JAEKLZ010000452">
    <property type="protein sequence ID" value="MBW8728781.1"/>
    <property type="molecule type" value="Genomic_DNA"/>
</dbReference>
<evidence type="ECO:0000256" key="2">
    <source>
        <dbReference type="ARBA" id="ARBA00022649"/>
    </source>
</evidence>
<proteinExistence type="inferred from homology"/>
<comment type="caution">
    <text evidence="3">The sequence shown here is derived from an EMBL/GenBank/DDBJ whole genome shotgun (WGS) entry which is preliminary data.</text>
</comment>